<sequence length="31" mass="3229">MACGELTGTGASSREKARGSMGKGKEDKDRN</sequence>
<protein>
    <submittedName>
        <fullName evidence="2">(spotted green pufferfish) hypothetical protein</fullName>
    </submittedName>
</protein>
<dbReference type="KEGG" id="tng:GSTEN00011506G001"/>
<reference evidence="2" key="2">
    <citation type="submission" date="2004-02" db="EMBL/GenBank/DDBJ databases">
        <authorList>
            <consortium name="Genoscope"/>
            <consortium name="Whitehead Institute Centre for Genome Research"/>
        </authorList>
    </citation>
    <scope>NUCLEOTIDE SEQUENCE</scope>
</reference>
<dbReference type="EMBL" id="CAAE01013623">
    <property type="protein sequence ID" value="CAF95019.1"/>
    <property type="molecule type" value="Genomic_DNA"/>
</dbReference>
<feature type="region of interest" description="Disordered" evidence="1">
    <location>
        <begin position="1"/>
        <end position="31"/>
    </location>
</feature>
<feature type="compositionally biased region" description="Basic and acidic residues" evidence="1">
    <location>
        <begin position="13"/>
        <end position="31"/>
    </location>
</feature>
<name>Q4SWG3_TETNG</name>
<evidence type="ECO:0000313" key="2">
    <source>
        <dbReference type="EMBL" id="CAF95019.1"/>
    </source>
</evidence>
<dbReference type="AlphaFoldDB" id="Q4SWG3"/>
<evidence type="ECO:0000256" key="1">
    <source>
        <dbReference type="SAM" id="MobiDB-lite"/>
    </source>
</evidence>
<accession>Q4SWG3</accession>
<gene>
    <name evidence="2" type="ORF">GSTENG00011506001</name>
</gene>
<organism evidence="2">
    <name type="scientific">Tetraodon nigroviridis</name>
    <name type="common">Spotted green pufferfish</name>
    <name type="synonym">Chelonodon nigroviridis</name>
    <dbReference type="NCBI Taxonomy" id="99883"/>
    <lineage>
        <taxon>Eukaryota</taxon>
        <taxon>Metazoa</taxon>
        <taxon>Chordata</taxon>
        <taxon>Craniata</taxon>
        <taxon>Vertebrata</taxon>
        <taxon>Euteleostomi</taxon>
        <taxon>Actinopterygii</taxon>
        <taxon>Neopterygii</taxon>
        <taxon>Teleostei</taxon>
        <taxon>Neoteleostei</taxon>
        <taxon>Acanthomorphata</taxon>
        <taxon>Eupercaria</taxon>
        <taxon>Tetraodontiformes</taxon>
        <taxon>Tetradontoidea</taxon>
        <taxon>Tetraodontidae</taxon>
        <taxon>Tetraodon</taxon>
    </lineage>
</organism>
<comment type="caution">
    <text evidence="2">The sequence shown here is derived from an EMBL/GenBank/DDBJ whole genome shotgun (WGS) entry which is preliminary data.</text>
</comment>
<proteinExistence type="predicted"/>
<reference evidence="2" key="1">
    <citation type="journal article" date="2004" name="Nature">
        <title>Genome duplication in the teleost fish Tetraodon nigroviridis reveals the early vertebrate proto-karyotype.</title>
        <authorList>
            <person name="Jaillon O."/>
            <person name="Aury J.-M."/>
            <person name="Brunet F."/>
            <person name="Petit J.-L."/>
            <person name="Stange-Thomann N."/>
            <person name="Mauceli E."/>
            <person name="Bouneau L."/>
            <person name="Fischer C."/>
            <person name="Ozouf-Costaz C."/>
            <person name="Bernot A."/>
            <person name="Nicaud S."/>
            <person name="Jaffe D."/>
            <person name="Fisher S."/>
            <person name="Lutfalla G."/>
            <person name="Dossat C."/>
            <person name="Segurens B."/>
            <person name="Dasilva C."/>
            <person name="Salanoubat M."/>
            <person name="Levy M."/>
            <person name="Boudet N."/>
            <person name="Castellano S."/>
            <person name="Anthouard V."/>
            <person name="Jubin C."/>
            <person name="Castelli V."/>
            <person name="Katinka M."/>
            <person name="Vacherie B."/>
            <person name="Biemont C."/>
            <person name="Skalli Z."/>
            <person name="Cattolico L."/>
            <person name="Poulain J."/>
            <person name="De Berardinis V."/>
            <person name="Cruaud C."/>
            <person name="Duprat S."/>
            <person name="Brottier P."/>
            <person name="Coutanceau J.-P."/>
            <person name="Gouzy J."/>
            <person name="Parra G."/>
            <person name="Lardier G."/>
            <person name="Chapple C."/>
            <person name="McKernan K.J."/>
            <person name="McEwan P."/>
            <person name="Bosak S."/>
            <person name="Kellis M."/>
            <person name="Volff J.-N."/>
            <person name="Guigo R."/>
            <person name="Zody M.C."/>
            <person name="Mesirov J."/>
            <person name="Lindblad-Toh K."/>
            <person name="Birren B."/>
            <person name="Nusbaum C."/>
            <person name="Kahn D."/>
            <person name="Robinson-Rechavi M."/>
            <person name="Laudet V."/>
            <person name="Schachter V."/>
            <person name="Quetier F."/>
            <person name="Saurin W."/>
            <person name="Scarpelli C."/>
            <person name="Wincker P."/>
            <person name="Lander E.S."/>
            <person name="Weissenbach J."/>
            <person name="Roest Crollius H."/>
        </authorList>
    </citation>
    <scope>NUCLEOTIDE SEQUENCE [LARGE SCALE GENOMIC DNA]</scope>
</reference>